<keyword evidence="2" id="KW-1185">Reference proteome</keyword>
<accession>A0A8G2BU92</accession>
<organism evidence="1 2">
    <name type="scientific">Parabacteroides chinchillae</name>
    <dbReference type="NCBI Taxonomy" id="871327"/>
    <lineage>
        <taxon>Bacteria</taxon>
        <taxon>Pseudomonadati</taxon>
        <taxon>Bacteroidota</taxon>
        <taxon>Bacteroidia</taxon>
        <taxon>Bacteroidales</taxon>
        <taxon>Tannerellaceae</taxon>
        <taxon>Parabacteroides</taxon>
    </lineage>
</organism>
<sequence>MNREKARRKMLKYRLALGEPTNDKLAVIYSVKVTTIRIVDYPKKTTDAKK</sequence>
<evidence type="ECO:0000313" key="2">
    <source>
        <dbReference type="Proteomes" id="UP000236725"/>
    </source>
</evidence>
<gene>
    <name evidence="1" type="ORF">SAMN05444001_10292</name>
</gene>
<proteinExistence type="predicted"/>
<evidence type="ECO:0000313" key="1">
    <source>
        <dbReference type="EMBL" id="SEF52745.1"/>
    </source>
</evidence>
<name>A0A8G2BU92_9BACT</name>
<reference evidence="1 2" key="1">
    <citation type="submission" date="2016-10" db="EMBL/GenBank/DDBJ databases">
        <authorList>
            <person name="Varghese N."/>
            <person name="Submissions S."/>
        </authorList>
    </citation>
    <scope>NUCLEOTIDE SEQUENCE [LARGE SCALE GENOMIC DNA]</scope>
    <source>
        <strain evidence="1 2">DSM 29073</strain>
    </source>
</reference>
<dbReference type="EMBL" id="FNVS01000002">
    <property type="protein sequence ID" value="SEF52745.1"/>
    <property type="molecule type" value="Genomic_DNA"/>
</dbReference>
<dbReference type="RefSeq" id="WP_158228549.1">
    <property type="nucleotide sequence ID" value="NZ_FNVS01000002.1"/>
</dbReference>
<dbReference type="Proteomes" id="UP000236725">
    <property type="component" value="Unassembled WGS sequence"/>
</dbReference>
<protein>
    <submittedName>
        <fullName evidence="1">Uncharacterized protein</fullName>
    </submittedName>
</protein>
<comment type="caution">
    <text evidence="1">The sequence shown here is derived from an EMBL/GenBank/DDBJ whole genome shotgun (WGS) entry which is preliminary data.</text>
</comment>
<dbReference type="AlphaFoldDB" id="A0A8G2BU92"/>